<dbReference type="Pfam" id="PF04646">
    <property type="entry name" value="DUF604"/>
    <property type="match status" value="1"/>
</dbReference>
<organism evidence="2 3">
    <name type="scientific">Castanea mollissima</name>
    <name type="common">Chinese chestnut</name>
    <dbReference type="NCBI Taxonomy" id="60419"/>
    <lineage>
        <taxon>Eukaryota</taxon>
        <taxon>Viridiplantae</taxon>
        <taxon>Streptophyta</taxon>
        <taxon>Embryophyta</taxon>
        <taxon>Tracheophyta</taxon>
        <taxon>Spermatophyta</taxon>
        <taxon>Magnoliopsida</taxon>
        <taxon>eudicotyledons</taxon>
        <taxon>Gunneridae</taxon>
        <taxon>Pentapetalae</taxon>
        <taxon>rosids</taxon>
        <taxon>fabids</taxon>
        <taxon>Fagales</taxon>
        <taxon>Fagaceae</taxon>
        <taxon>Castanea</taxon>
    </lineage>
</organism>
<dbReference type="InterPro" id="IPR006740">
    <property type="entry name" value="DUF604"/>
</dbReference>
<dbReference type="AlphaFoldDB" id="A0A8J4VAS2"/>
<feature type="region of interest" description="Disordered" evidence="1">
    <location>
        <begin position="20"/>
        <end position="44"/>
    </location>
</feature>
<dbReference type="OrthoDB" id="1735387at2759"/>
<evidence type="ECO:0000313" key="2">
    <source>
        <dbReference type="EMBL" id="KAF3951012.1"/>
    </source>
</evidence>
<keyword evidence="3" id="KW-1185">Reference proteome</keyword>
<accession>A0A8J4VAS2</accession>
<feature type="compositionally biased region" description="Gly residues" evidence="1">
    <location>
        <begin position="25"/>
        <end position="39"/>
    </location>
</feature>
<dbReference type="EMBL" id="JRKL02005159">
    <property type="protein sequence ID" value="KAF3951012.1"/>
    <property type="molecule type" value="Genomic_DNA"/>
</dbReference>
<comment type="caution">
    <text evidence="2">The sequence shown here is derived from an EMBL/GenBank/DDBJ whole genome shotgun (WGS) entry which is preliminary data.</text>
</comment>
<sequence>MQLLQVTSWPSLKASSVNQNKTLIHGGGGGEGGGGGRGGSESSFGDDLRRHLEVLIHELAGPPVPDSNLIDQVGDTPSRARRHALVRDGRRRHVFVTENLVWVLSKYDHNQYYYIGSLLESHLQNIYFLYDMAYDGGGFAISYTLAKALEKMQDRCIQWYPGLYGSDDQMQACMAELDVPLTEIF</sequence>
<proteinExistence type="predicted"/>
<dbReference type="Gene3D" id="3.90.550.50">
    <property type="match status" value="1"/>
</dbReference>
<dbReference type="Proteomes" id="UP000737018">
    <property type="component" value="Unassembled WGS sequence"/>
</dbReference>
<protein>
    <submittedName>
        <fullName evidence="2">Uncharacterized protein</fullName>
    </submittedName>
</protein>
<dbReference type="PANTHER" id="PTHR10811">
    <property type="entry name" value="FRINGE-RELATED"/>
    <property type="match status" value="1"/>
</dbReference>
<gene>
    <name evidence="2" type="ORF">CMV_023294</name>
</gene>
<evidence type="ECO:0000256" key="1">
    <source>
        <dbReference type="SAM" id="MobiDB-lite"/>
    </source>
</evidence>
<evidence type="ECO:0000313" key="3">
    <source>
        <dbReference type="Proteomes" id="UP000737018"/>
    </source>
</evidence>
<name>A0A8J4VAS2_9ROSI</name>
<reference evidence="2" key="1">
    <citation type="submission" date="2020-03" db="EMBL/GenBank/DDBJ databases">
        <title>Castanea mollissima Vanexum genome sequencing.</title>
        <authorList>
            <person name="Staton M."/>
        </authorList>
    </citation>
    <scope>NUCLEOTIDE SEQUENCE</scope>
    <source>
        <tissue evidence="2">Leaf</tissue>
    </source>
</reference>